<keyword evidence="5" id="KW-0067">ATP-binding</keyword>
<name>A0ABD1XPB4_9MARC</name>
<evidence type="ECO:0000256" key="2">
    <source>
        <dbReference type="ARBA" id="ARBA00022598"/>
    </source>
</evidence>
<dbReference type="SUPFAM" id="SSF53623">
    <property type="entry name" value="MurD-like peptide ligases, catalytic domain"/>
    <property type="match status" value="1"/>
</dbReference>
<feature type="domain" description="Mur ligase central" evidence="7">
    <location>
        <begin position="124"/>
        <end position="369"/>
    </location>
</feature>
<evidence type="ECO:0000256" key="1">
    <source>
        <dbReference type="ARBA" id="ARBA00008276"/>
    </source>
</evidence>
<gene>
    <name evidence="8" type="ORF">R1flu_029177</name>
</gene>
<dbReference type="PANTHER" id="PTHR11136:SF0">
    <property type="entry name" value="DIHYDROFOLATE SYNTHETASE-RELATED"/>
    <property type="match status" value="1"/>
</dbReference>
<evidence type="ECO:0000256" key="4">
    <source>
        <dbReference type="ARBA" id="ARBA00022741"/>
    </source>
</evidence>
<accession>A0ABD1XPB4</accession>
<proteinExistence type="inferred from homology"/>
<dbReference type="GO" id="GO:0005524">
    <property type="term" value="F:ATP binding"/>
    <property type="evidence" value="ECO:0007669"/>
    <property type="project" value="UniProtKB-KW"/>
</dbReference>
<dbReference type="PROSITE" id="PS01012">
    <property type="entry name" value="FOLYLPOLYGLU_SYNT_2"/>
    <property type="match status" value="1"/>
</dbReference>
<dbReference type="InterPro" id="IPR013221">
    <property type="entry name" value="Mur_ligase_cen"/>
</dbReference>
<evidence type="ECO:0000259" key="7">
    <source>
        <dbReference type="Pfam" id="PF08245"/>
    </source>
</evidence>
<dbReference type="AlphaFoldDB" id="A0ABD1XPB4"/>
<dbReference type="GO" id="GO:0046872">
    <property type="term" value="F:metal ion binding"/>
    <property type="evidence" value="ECO:0007669"/>
    <property type="project" value="UniProtKB-KW"/>
</dbReference>
<comment type="caution">
    <text evidence="8">The sequence shown here is derived from an EMBL/GenBank/DDBJ whole genome shotgun (WGS) entry which is preliminary data.</text>
</comment>
<dbReference type="EMBL" id="JBHFFA010000008">
    <property type="protein sequence ID" value="KAL2610604.1"/>
    <property type="molecule type" value="Genomic_DNA"/>
</dbReference>
<organism evidence="8 9">
    <name type="scientific">Riccia fluitans</name>
    <dbReference type="NCBI Taxonomy" id="41844"/>
    <lineage>
        <taxon>Eukaryota</taxon>
        <taxon>Viridiplantae</taxon>
        <taxon>Streptophyta</taxon>
        <taxon>Embryophyta</taxon>
        <taxon>Marchantiophyta</taxon>
        <taxon>Marchantiopsida</taxon>
        <taxon>Marchantiidae</taxon>
        <taxon>Marchantiales</taxon>
        <taxon>Ricciaceae</taxon>
        <taxon>Riccia</taxon>
    </lineage>
</organism>
<dbReference type="PROSITE" id="PS01011">
    <property type="entry name" value="FOLYLPOLYGLU_SYNT_1"/>
    <property type="match status" value="1"/>
</dbReference>
<dbReference type="Proteomes" id="UP001605036">
    <property type="component" value="Unassembled WGS sequence"/>
</dbReference>
<reference evidence="8 9" key="1">
    <citation type="submission" date="2024-09" db="EMBL/GenBank/DDBJ databases">
        <title>Chromosome-scale assembly of Riccia fluitans.</title>
        <authorList>
            <person name="Paukszto L."/>
            <person name="Sawicki J."/>
            <person name="Karawczyk K."/>
            <person name="Piernik-Szablinska J."/>
            <person name="Szczecinska M."/>
            <person name="Mazdziarz M."/>
        </authorList>
    </citation>
    <scope>NUCLEOTIDE SEQUENCE [LARGE SCALE GENOMIC DNA]</scope>
    <source>
        <strain evidence="8">Rf_01</strain>
        <tissue evidence="8">Aerial parts of the thallus</tissue>
    </source>
</reference>
<dbReference type="NCBIfam" id="TIGR01499">
    <property type="entry name" value="folC"/>
    <property type="match status" value="1"/>
</dbReference>
<keyword evidence="6" id="KW-0460">Magnesium</keyword>
<dbReference type="InterPro" id="IPR001645">
    <property type="entry name" value="Folylpolyglutamate_synth"/>
</dbReference>
<keyword evidence="9" id="KW-1185">Reference proteome</keyword>
<dbReference type="SUPFAM" id="SSF53244">
    <property type="entry name" value="MurD-like peptide ligases, peptide-binding domain"/>
    <property type="match status" value="1"/>
</dbReference>
<dbReference type="GO" id="GO:0009396">
    <property type="term" value="P:folic acid-containing compound biosynthetic process"/>
    <property type="evidence" value="ECO:0007669"/>
    <property type="project" value="UniProtKB-ARBA"/>
</dbReference>
<dbReference type="InterPro" id="IPR036565">
    <property type="entry name" value="Mur-like_cat_sf"/>
</dbReference>
<sequence>MFASPIRSLSVAVRSNLIHRGQNTIISKWGILCPALGGEDTIRFYNSDQRGLGIEAKKKPAGGYEREELVMEVEEYLNSLKNFEKIGVPASAGTDSEKGFDLRRMSRLLTTLGDPLSKYQVVYVAGTKGKGSTVAFISSILRAAGFRVGSYTSLHILSLRERIVSGETGQPISAQAFHQLYRDLRLKVNEAAVAESGTLTHFEVLTAMAFAQFAREKVDIAVIETGLGGARDATNVIPASSLLAAVIVGVGKEHLEALGGSLESIAHAKAGIIKEGRPVILGRQPEKVAEGILRQVAASKNAPVDPESGHELVCELKSILADYRSPHQYCDISMRRTDMTVSNNQVWVMRNIKLATLGVHQMENAATAIQTALRLRGEGLHISDASIRLGLENTTMPGRFQFASPSEAKALGSDGAIIILDGAHTEGSAAALGDTLTLTFPESCLALVVAMASDKEHLAFARALLQGGNPRIVVTTRVDIAGGTTRTMSASALADTFQCAGQELGMETRYGPRDVGELRGERQDTVFIDEADSLESAVAKAVYMVHLLRDGTKGVVCVTGSLHAVSEMLKLMSRPPL</sequence>
<dbReference type="Pfam" id="PF08245">
    <property type="entry name" value="Mur_ligase_M"/>
    <property type="match status" value="1"/>
</dbReference>
<evidence type="ECO:0000313" key="8">
    <source>
        <dbReference type="EMBL" id="KAL2610604.1"/>
    </source>
</evidence>
<dbReference type="Gene3D" id="3.90.190.20">
    <property type="entry name" value="Mur ligase, C-terminal domain"/>
    <property type="match status" value="1"/>
</dbReference>
<evidence type="ECO:0000256" key="6">
    <source>
        <dbReference type="ARBA" id="ARBA00022842"/>
    </source>
</evidence>
<dbReference type="GO" id="GO:0016881">
    <property type="term" value="F:acid-amino acid ligase activity"/>
    <property type="evidence" value="ECO:0007669"/>
    <property type="project" value="UniProtKB-ARBA"/>
</dbReference>
<dbReference type="PANTHER" id="PTHR11136">
    <property type="entry name" value="FOLYLPOLYGLUTAMATE SYNTHASE-RELATED"/>
    <property type="match status" value="1"/>
</dbReference>
<dbReference type="InterPro" id="IPR036615">
    <property type="entry name" value="Mur_ligase_C_dom_sf"/>
</dbReference>
<dbReference type="InterPro" id="IPR018109">
    <property type="entry name" value="Folylpolyglutamate_synth_CS"/>
</dbReference>
<keyword evidence="4" id="KW-0547">Nucleotide-binding</keyword>
<comment type="similarity">
    <text evidence="1">Belongs to the folylpolyglutamate synthase family.</text>
</comment>
<dbReference type="Gene3D" id="3.40.1190.10">
    <property type="entry name" value="Mur-like, catalytic domain"/>
    <property type="match status" value="1"/>
</dbReference>
<evidence type="ECO:0000313" key="9">
    <source>
        <dbReference type="Proteomes" id="UP001605036"/>
    </source>
</evidence>
<evidence type="ECO:0000256" key="3">
    <source>
        <dbReference type="ARBA" id="ARBA00022723"/>
    </source>
</evidence>
<evidence type="ECO:0000256" key="5">
    <source>
        <dbReference type="ARBA" id="ARBA00022840"/>
    </source>
</evidence>
<keyword evidence="2" id="KW-0436">Ligase</keyword>
<keyword evidence="3" id="KW-0479">Metal-binding</keyword>
<protein>
    <recommendedName>
        <fullName evidence="7">Mur ligase central domain-containing protein</fullName>
    </recommendedName>
</protein>